<evidence type="ECO:0000313" key="2">
    <source>
        <dbReference type="Proteomes" id="UP000190366"/>
    </source>
</evidence>
<accession>A0AB38DMJ6</accession>
<proteinExistence type="predicted"/>
<dbReference type="RefSeq" id="WP_052525222.1">
    <property type="nucleotide sequence ID" value="NZ_FVLS01000001.1"/>
</dbReference>
<reference evidence="1 2" key="1">
    <citation type="submission" date="2016-11" db="EMBL/GenBank/DDBJ databases">
        <authorList>
            <consortium name="Pathogen Informatics"/>
        </authorList>
    </citation>
    <scope>NUCLEOTIDE SEQUENCE [LARGE SCALE GENOMIC DNA]</scope>
    <source>
        <strain evidence="1 2">1168</strain>
    </source>
</reference>
<gene>
    <name evidence="1" type="ORF">SAMEA2275630_04946</name>
</gene>
<dbReference type="Proteomes" id="UP000190366">
    <property type="component" value="Unassembled WGS sequence"/>
</dbReference>
<dbReference type="EMBL" id="FVQL01000001">
    <property type="protein sequence ID" value="SKZ48578.1"/>
    <property type="molecule type" value="Genomic_DNA"/>
</dbReference>
<dbReference type="AlphaFoldDB" id="A0AB38DMJ6"/>
<protein>
    <submittedName>
        <fullName evidence="1">Uncharacterized protein</fullName>
    </submittedName>
</protein>
<name>A0AB38DMJ6_9MYCO</name>
<evidence type="ECO:0000313" key="1">
    <source>
        <dbReference type="EMBL" id="SKZ48578.1"/>
    </source>
</evidence>
<comment type="caution">
    <text evidence="1">The sequence shown here is derived from an EMBL/GenBank/DDBJ whole genome shotgun (WGS) entry which is preliminary data.</text>
</comment>
<organism evidence="1 2">
    <name type="scientific">Mycobacteroides abscessus subsp. massiliense</name>
    <dbReference type="NCBI Taxonomy" id="1962118"/>
    <lineage>
        <taxon>Bacteria</taxon>
        <taxon>Bacillati</taxon>
        <taxon>Actinomycetota</taxon>
        <taxon>Actinomycetes</taxon>
        <taxon>Mycobacteriales</taxon>
        <taxon>Mycobacteriaceae</taxon>
        <taxon>Mycobacteroides</taxon>
        <taxon>Mycobacteroides abscessus</taxon>
    </lineage>
</organism>
<sequence>MSFTFDPAPEFDSAMAAFDRAEQACALTAGDVTLRADIAELLEALPMRERRRAWVQAAEDAGADPRNGWYLFAGAISEAALTDFFTDRDARHSASAVLMEAV</sequence>